<evidence type="ECO:0000313" key="3">
    <source>
        <dbReference type="EMBL" id="MBB4699894.1"/>
    </source>
</evidence>
<evidence type="ECO:0000256" key="1">
    <source>
        <dbReference type="SAM" id="MobiDB-lite"/>
    </source>
</evidence>
<evidence type="ECO:0000313" key="4">
    <source>
        <dbReference type="Proteomes" id="UP000542210"/>
    </source>
</evidence>
<evidence type="ECO:0000259" key="2">
    <source>
        <dbReference type="Pfam" id="PF04073"/>
    </source>
</evidence>
<gene>
    <name evidence="3" type="ORF">BJ982_001438</name>
</gene>
<organism evidence="3 4">
    <name type="scientific">Sphaerisporangium siamense</name>
    <dbReference type="NCBI Taxonomy" id="795645"/>
    <lineage>
        <taxon>Bacteria</taxon>
        <taxon>Bacillati</taxon>
        <taxon>Actinomycetota</taxon>
        <taxon>Actinomycetes</taxon>
        <taxon>Streptosporangiales</taxon>
        <taxon>Streptosporangiaceae</taxon>
        <taxon>Sphaerisporangium</taxon>
    </lineage>
</organism>
<dbReference type="InterPro" id="IPR007214">
    <property type="entry name" value="YbaK/aa-tRNA-synth-assoc-dom"/>
</dbReference>
<dbReference type="Proteomes" id="UP000542210">
    <property type="component" value="Unassembled WGS sequence"/>
</dbReference>
<keyword evidence="4" id="KW-1185">Reference proteome</keyword>
<dbReference type="Gene3D" id="3.90.960.10">
    <property type="entry name" value="YbaK/aminoacyl-tRNA synthetase-associated domain"/>
    <property type="match status" value="1"/>
</dbReference>
<feature type="domain" description="YbaK/aminoacyl-tRNA synthetase-associated" evidence="2">
    <location>
        <begin position="31"/>
        <end position="150"/>
    </location>
</feature>
<dbReference type="CDD" id="cd04332">
    <property type="entry name" value="YbaK_like"/>
    <property type="match status" value="1"/>
</dbReference>
<accession>A0A7W7G8V0</accession>
<protein>
    <submittedName>
        <fullName evidence="3">Prolyl-tRNA editing enzyme YbaK/EbsC (Cys-tRNA(Pro) deacylase)</fullName>
    </submittedName>
</protein>
<dbReference type="SUPFAM" id="SSF55826">
    <property type="entry name" value="YbaK/ProRS associated domain"/>
    <property type="match status" value="1"/>
</dbReference>
<name>A0A7W7G8V0_9ACTN</name>
<feature type="region of interest" description="Disordered" evidence="1">
    <location>
        <begin position="163"/>
        <end position="192"/>
    </location>
</feature>
<dbReference type="Pfam" id="PF04073">
    <property type="entry name" value="tRNA_edit"/>
    <property type="match status" value="1"/>
</dbReference>
<dbReference type="GO" id="GO:0002161">
    <property type="term" value="F:aminoacyl-tRNA deacylase activity"/>
    <property type="evidence" value="ECO:0007669"/>
    <property type="project" value="InterPro"/>
</dbReference>
<reference evidence="3 4" key="1">
    <citation type="submission" date="2020-08" db="EMBL/GenBank/DDBJ databases">
        <title>Sequencing the genomes of 1000 actinobacteria strains.</title>
        <authorList>
            <person name="Klenk H.-P."/>
        </authorList>
    </citation>
    <scope>NUCLEOTIDE SEQUENCE [LARGE SCALE GENOMIC DNA]</scope>
    <source>
        <strain evidence="3 4">DSM 45784</strain>
    </source>
</reference>
<dbReference type="AlphaFoldDB" id="A0A7W7G8V0"/>
<comment type="caution">
    <text evidence="3">The sequence shown here is derived from an EMBL/GenBank/DDBJ whole genome shotgun (WGS) entry which is preliminary data.</text>
</comment>
<dbReference type="InterPro" id="IPR036754">
    <property type="entry name" value="YbaK/aa-tRNA-synt-asso_dom_sf"/>
</dbReference>
<proteinExistence type="predicted"/>
<feature type="compositionally biased region" description="Basic and acidic residues" evidence="1">
    <location>
        <begin position="172"/>
        <end position="192"/>
    </location>
</feature>
<dbReference type="EMBL" id="JACHND010000001">
    <property type="protein sequence ID" value="MBB4699894.1"/>
    <property type="molecule type" value="Genomic_DNA"/>
</dbReference>
<dbReference type="RefSeq" id="WP_184877707.1">
    <property type="nucleotide sequence ID" value="NZ_BOOV01000010.1"/>
</dbReference>
<sequence length="192" mass="21030">MKDALAIHRWLLSHQIHHEIVRLPRALTCVDDLPHILQVDPSACVRVTVFEVTTRSSRAPVAVVTTVARPPRPGAVGAVLGARRVRPASAFLVNSATDYAATSVSPLLLPEDLTVLIDECLTEPETPDRLVYTATGERRTALRLRVLDLLGLMRGRYADLQGSRHRTVRVPGAREPRPAMGSPRHDSPPALL</sequence>